<proteinExistence type="predicted"/>
<feature type="domain" description="GGDEF" evidence="2">
    <location>
        <begin position="90"/>
        <end position="210"/>
    </location>
</feature>
<dbReference type="InterPro" id="IPR050469">
    <property type="entry name" value="Diguanylate_Cyclase"/>
</dbReference>
<reference evidence="3 4" key="1">
    <citation type="submission" date="2014-08" db="EMBL/GenBank/DDBJ databases">
        <title>Comparative genomics of the Paenibacillus odorifer group.</title>
        <authorList>
            <person name="den Bakker H.C."/>
            <person name="Tsai Y.-C."/>
            <person name="Martin N."/>
            <person name="Korlach J."/>
            <person name="Wiedmann M."/>
        </authorList>
    </citation>
    <scope>NUCLEOTIDE SEQUENCE [LARGE SCALE GENOMIC DNA]</scope>
    <source>
        <strain evidence="3 4">DSM 1735</strain>
    </source>
</reference>
<keyword evidence="1" id="KW-1133">Transmembrane helix</keyword>
<sequence>MKYTGRILTISIYLTAHSFYLLYYVLSGRGITMLDWLGYPLFTAICYLAGLQFDRAVFNSERDPLTGLFNRRNTEARIAKMMAAADRTGHKVFILAIDCDNFKWINDTLNHGTGDIVLIEISKILLLEKGKRIIAIRWGGDEFLLCGLCSSSSEVEEIKLRIKNSISRLSGKMNLPVNISIGSALYPDDDKTVSALINLADLNMYTQKKS</sequence>
<protein>
    <recommendedName>
        <fullName evidence="2">GGDEF domain-containing protein</fullName>
    </recommendedName>
</protein>
<dbReference type="CDD" id="cd01949">
    <property type="entry name" value="GGDEF"/>
    <property type="match status" value="1"/>
</dbReference>
<dbReference type="GO" id="GO:0043709">
    <property type="term" value="P:cell adhesion involved in single-species biofilm formation"/>
    <property type="evidence" value="ECO:0007669"/>
    <property type="project" value="TreeGrafter"/>
</dbReference>
<dbReference type="InterPro" id="IPR029787">
    <property type="entry name" value="Nucleotide_cyclase"/>
</dbReference>
<dbReference type="SUPFAM" id="SSF55073">
    <property type="entry name" value="Nucleotide cyclase"/>
    <property type="match status" value="1"/>
</dbReference>
<keyword evidence="4" id="KW-1185">Reference proteome</keyword>
<dbReference type="Gene3D" id="3.30.70.270">
    <property type="match status" value="1"/>
</dbReference>
<dbReference type="RefSeq" id="WP_042208277.1">
    <property type="nucleotide sequence ID" value="NZ_CP009288.1"/>
</dbReference>
<keyword evidence="1" id="KW-0472">Membrane</keyword>
<feature type="transmembrane region" description="Helical" evidence="1">
    <location>
        <begin position="36"/>
        <end position="53"/>
    </location>
</feature>
<dbReference type="AlphaFoldDB" id="A0A089HTW3"/>
<dbReference type="InterPro" id="IPR043128">
    <property type="entry name" value="Rev_trsase/Diguanyl_cyclase"/>
</dbReference>
<dbReference type="eggNOG" id="COG2199">
    <property type="taxonomic scope" value="Bacteria"/>
</dbReference>
<dbReference type="GO" id="GO:0005886">
    <property type="term" value="C:plasma membrane"/>
    <property type="evidence" value="ECO:0007669"/>
    <property type="project" value="TreeGrafter"/>
</dbReference>
<dbReference type="Pfam" id="PF00990">
    <property type="entry name" value="GGDEF"/>
    <property type="match status" value="1"/>
</dbReference>
<keyword evidence="1" id="KW-0812">Transmembrane</keyword>
<dbReference type="InterPro" id="IPR000160">
    <property type="entry name" value="GGDEF_dom"/>
</dbReference>
<organism evidence="3 4">
    <name type="scientific">Paenibacillus durus</name>
    <name type="common">Paenibacillus azotofixans</name>
    <dbReference type="NCBI Taxonomy" id="44251"/>
    <lineage>
        <taxon>Bacteria</taxon>
        <taxon>Bacillati</taxon>
        <taxon>Bacillota</taxon>
        <taxon>Bacilli</taxon>
        <taxon>Bacillales</taxon>
        <taxon>Paenibacillaceae</taxon>
        <taxon>Paenibacillus</taxon>
    </lineage>
</organism>
<dbReference type="EMBL" id="CP009288">
    <property type="protein sequence ID" value="AIQ14517.1"/>
    <property type="molecule type" value="Genomic_DNA"/>
</dbReference>
<evidence type="ECO:0000256" key="1">
    <source>
        <dbReference type="SAM" id="Phobius"/>
    </source>
</evidence>
<dbReference type="KEGG" id="pdu:PDUR_23455"/>
<gene>
    <name evidence="3" type="ORF">PDUR_23455</name>
</gene>
<accession>A0A089HTW3</accession>
<evidence type="ECO:0000259" key="2">
    <source>
        <dbReference type="PROSITE" id="PS50887"/>
    </source>
</evidence>
<dbReference type="Proteomes" id="UP000029409">
    <property type="component" value="Chromosome"/>
</dbReference>
<dbReference type="GO" id="GO:0052621">
    <property type="term" value="F:diguanylate cyclase activity"/>
    <property type="evidence" value="ECO:0007669"/>
    <property type="project" value="TreeGrafter"/>
</dbReference>
<evidence type="ECO:0000313" key="4">
    <source>
        <dbReference type="Proteomes" id="UP000029409"/>
    </source>
</evidence>
<dbReference type="PANTHER" id="PTHR45138">
    <property type="entry name" value="REGULATORY COMPONENTS OF SENSORY TRANSDUCTION SYSTEM"/>
    <property type="match status" value="1"/>
</dbReference>
<dbReference type="OrthoDB" id="9759607at2"/>
<feature type="transmembrane region" description="Helical" evidence="1">
    <location>
        <begin position="7"/>
        <end position="24"/>
    </location>
</feature>
<dbReference type="NCBIfam" id="TIGR00254">
    <property type="entry name" value="GGDEF"/>
    <property type="match status" value="1"/>
</dbReference>
<dbReference type="GO" id="GO:1902201">
    <property type="term" value="P:negative regulation of bacterial-type flagellum-dependent cell motility"/>
    <property type="evidence" value="ECO:0007669"/>
    <property type="project" value="TreeGrafter"/>
</dbReference>
<dbReference type="PROSITE" id="PS50887">
    <property type="entry name" value="GGDEF"/>
    <property type="match status" value="1"/>
</dbReference>
<dbReference type="SMART" id="SM00267">
    <property type="entry name" value="GGDEF"/>
    <property type="match status" value="1"/>
</dbReference>
<evidence type="ECO:0000313" key="3">
    <source>
        <dbReference type="EMBL" id="AIQ14517.1"/>
    </source>
</evidence>
<name>A0A089HTW3_PAEDU</name>
<dbReference type="PANTHER" id="PTHR45138:SF6">
    <property type="entry name" value="DIGUANYLATE CYCLASE DGCN"/>
    <property type="match status" value="1"/>
</dbReference>
<dbReference type="STRING" id="44251.PDUR_23455"/>